<name>M3TZ28_IPSTY</name>
<dbReference type="GO" id="GO:0004984">
    <property type="term" value="F:olfactory receptor activity"/>
    <property type="evidence" value="ECO:0007669"/>
    <property type="project" value="InterPro"/>
</dbReference>
<organism evidence="11">
    <name type="scientific">Ips typographus</name>
    <name type="common">European spruce bark beetle</name>
    <dbReference type="NCBI Taxonomy" id="55986"/>
    <lineage>
        <taxon>Eukaryota</taxon>
        <taxon>Metazoa</taxon>
        <taxon>Ecdysozoa</taxon>
        <taxon>Arthropoda</taxon>
        <taxon>Hexapoda</taxon>
        <taxon>Insecta</taxon>
        <taxon>Pterygota</taxon>
        <taxon>Neoptera</taxon>
        <taxon>Endopterygota</taxon>
        <taxon>Coleoptera</taxon>
        <taxon>Polyphaga</taxon>
        <taxon>Cucujiformia</taxon>
        <taxon>Curculionidae</taxon>
        <taxon>Scolytinae</taxon>
        <taxon>Ips</taxon>
    </lineage>
</organism>
<comment type="subcellular location">
    <subcellularLocation>
        <location evidence="1 10">Cell membrane</location>
        <topology evidence="1 10">Multi-pass membrane protein</topology>
    </subcellularLocation>
</comment>
<evidence type="ECO:0000256" key="7">
    <source>
        <dbReference type="ARBA" id="ARBA00023136"/>
    </source>
</evidence>
<keyword evidence="6 10" id="KW-1133">Transmembrane helix</keyword>
<protein>
    <recommendedName>
        <fullName evidence="10">Odorant receptor</fullName>
    </recommendedName>
</protein>
<evidence type="ECO:0000256" key="2">
    <source>
        <dbReference type="ARBA" id="ARBA00022475"/>
    </source>
</evidence>
<evidence type="ECO:0000256" key="8">
    <source>
        <dbReference type="ARBA" id="ARBA00023170"/>
    </source>
</evidence>
<dbReference type="InterPro" id="IPR004117">
    <property type="entry name" value="7tm6_olfct_rcpt"/>
</dbReference>
<keyword evidence="3 10" id="KW-0716">Sensory transduction</keyword>
<dbReference type="PANTHER" id="PTHR21137:SF35">
    <property type="entry name" value="ODORANT RECEPTOR 19A-RELATED"/>
    <property type="match status" value="1"/>
</dbReference>
<evidence type="ECO:0000256" key="10">
    <source>
        <dbReference type="RuleBase" id="RU351113"/>
    </source>
</evidence>
<evidence type="ECO:0000256" key="6">
    <source>
        <dbReference type="ARBA" id="ARBA00022989"/>
    </source>
</evidence>
<feature type="transmembrane region" description="Helical" evidence="10">
    <location>
        <begin position="276"/>
        <end position="297"/>
    </location>
</feature>
<keyword evidence="2" id="KW-1003">Cell membrane</keyword>
<evidence type="ECO:0000256" key="3">
    <source>
        <dbReference type="ARBA" id="ARBA00022606"/>
    </source>
</evidence>
<sequence length="374" mass="42766">MSNYQRYNIQTFLKEERLFLGITGFVSGNLKLHLPTGVTYVLTTMQVLASIYYGLSTTDLAEITAAFMITLSHINTLNKLFGLHLKSLTQLDRILVKQIFALADDRELTILKRTLTACHNMLTMYLVTVLGSILLYGATPLVANYTTMERNYPTLAKFPFNPDDYYWAVFAGEFFIVALSALSNGCMDRLFAKHVAIATGLLKILRHKIKQIMDVDDQKVIEAKMKHCVLYYNEVMGYANQIENQFSFGIFIQFLCSCIVICLIEFQVLLATSSETIGLLLTYLTCMITQVTIYCWYGHQLMEESNSISMEFYDLNWIEMSVKNRKTMLTSKERAKYPIVLKASGVFPLNLATLMKILRTSYSYFAVLHQVYTK</sequence>
<gene>
    <name evidence="11" type="primary">ItypOR13</name>
</gene>
<evidence type="ECO:0000256" key="1">
    <source>
        <dbReference type="ARBA" id="ARBA00004651"/>
    </source>
</evidence>
<feature type="transmembrane region" description="Helical" evidence="10">
    <location>
        <begin position="246"/>
        <end position="270"/>
    </location>
</feature>
<keyword evidence="9 10" id="KW-0807">Transducer</keyword>
<keyword evidence="4 10" id="KW-0812">Transmembrane</keyword>
<keyword evidence="8 10" id="KW-0675">Receptor</keyword>
<dbReference type="EMBL" id="GACR01000012">
    <property type="protein sequence ID" value="JAA74448.1"/>
    <property type="molecule type" value="mRNA"/>
</dbReference>
<feature type="transmembrane region" description="Helical" evidence="10">
    <location>
        <begin position="165"/>
        <end position="183"/>
    </location>
</feature>
<proteinExistence type="evidence at transcript level"/>
<dbReference type="PANTHER" id="PTHR21137">
    <property type="entry name" value="ODORANT RECEPTOR"/>
    <property type="match status" value="1"/>
</dbReference>
<evidence type="ECO:0000313" key="11">
    <source>
        <dbReference type="EMBL" id="JAA74448.1"/>
    </source>
</evidence>
<evidence type="ECO:0000256" key="4">
    <source>
        <dbReference type="ARBA" id="ARBA00022692"/>
    </source>
</evidence>
<keyword evidence="7 10" id="KW-0472">Membrane</keyword>
<keyword evidence="5 10" id="KW-0552">Olfaction</keyword>
<comment type="similarity">
    <text evidence="10">Belongs to the insect chemoreceptor superfamily. Heteromeric odorant receptor channel (TC 1.A.69) family.</text>
</comment>
<feature type="transmembrane region" description="Helical" evidence="10">
    <location>
        <begin position="122"/>
        <end position="145"/>
    </location>
</feature>
<evidence type="ECO:0000256" key="5">
    <source>
        <dbReference type="ARBA" id="ARBA00022725"/>
    </source>
</evidence>
<evidence type="ECO:0000256" key="9">
    <source>
        <dbReference type="ARBA" id="ARBA00023224"/>
    </source>
</evidence>
<dbReference type="AlphaFoldDB" id="M3TZ28"/>
<dbReference type="GO" id="GO:0005886">
    <property type="term" value="C:plasma membrane"/>
    <property type="evidence" value="ECO:0007669"/>
    <property type="project" value="UniProtKB-SubCell"/>
</dbReference>
<reference evidence="11" key="1">
    <citation type="journal article" date="2013" name="BMC Genomics">
        <title>Antennal transcriptome analysis of the chemosensory gene families in the tree killing bark beetles, Ips typographus and Dendroctonus ponderosae (Coleoptera: Curculionidae: Scolytinae).</title>
        <authorList>
            <person name="Andersson M.N."/>
            <person name="Grosse-Wilde E."/>
            <person name="Keeling C.I."/>
            <person name="Bengtsson J.M."/>
            <person name="Yuen M.M."/>
            <person name="Li M."/>
            <person name="Hillbur Y."/>
            <person name="Bohlmann J."/>
            <person name="Hansson B.S."/>
            <person name="Schlyter F."/>
        </authorList>
    </citation>
    <scope>NUCLEOTIDE SEQUENCE</scope>
</reference>
<dbReference type="GO" id="GO:0007165">
    <property type="term" value="P:signal transduction"/>
    <property type="evidence" value="ECO:0007669"/>
    <property type="project" value="UniProtKB-KW"/>
</dbReference>
<accession>M3TZ28</accession>
<dbReference type="GO" id="GO:0005549">
    <property type="term" value="F:odorant binding"/>
    <property type="evidence" value="ECO:0007669"/>
    <property type="project" value="InterPro"/>
</dbReference>
<comment type="caution">
    <text evidence="10">Lacks conserved residue(s) required for the propagation of feature annotation.</text>
</comment>
<dbReference type="Pfam" id="PF02949">
    <property type="entry name" value="7tm_6"/>
    <property type="match status" value="1"/>
</dbReference>